<protein>
    <submittedName>
        <fullName evidence="2">Uncharacterized protein</fullName>
    </submittedName>
</protein>
<accession>A0AAV7P4S1</accession>
<dbReference type="AlphaFoldDB" id="A0AAV7P4S1"/>
<organism evidence="2 3">
    <name type="scientific">Pleurodeles waltl</name>
    <name type="common">Iberian ribbed newt</name>
    <dbReference type="NCBI Taxonomy" id="8319"/>
    <lineage>
        <taxon>Eukaryota</taxon>
        <taxon>Metazoa</taxon>
        <taxon>Chordata</taxon>
        <taxon>Craniata</taxon>
        <taxon>Vertebrata</taxon>
        <taxon>Euteleostomi</taxon>
        <taxon>Amphibia</taxon>
        <taxon>Batrachia</taxon>
        <taxon>Caudata</taxon>
        <taxon>Salamandroidea</taxon>
        <taxon>Salamandridae</taxon>
        <taxon>Pleurodelinae</taxon>
        <taxon>Pleurodeles</taxon>
    </lineage>
</organism>
<evidence type="ECO:0000313" key="3">
    <source>
        <dbReference type="Proteomes" id="UP001066276"/>
    </source>
</evidence>
<comment type="caution">
    <text evidence="2">The sequence shown here is derived from an EMBL/GenBank/DDBJ whole genome shotgun (WGS) entry which is preliminary data.</text>
</comment>
<feature type="region of interest" description="Disordered" evidence="1">
    <location>
        <begin position="25"/>
        <end position="78"/>
    </location>
</feature>
<dbReference type="Proteomes" id="UP001066276">
    <property type="component" value="Chromosome 7"/>
</dbReference>
<evidence type="ECO:0000256" key="1">
    <source>
        <dbReference type="SAM" id="MobiDB-lite"/>
    </source>
</evidence>
<sequence>MPRSRAQNTPATCLPCARSCTLVRAGQPHASSKLRGSRGDGSARPSDTLLQPRPRHVPPSHLPPALQLEPAEGSRHSTGVPLRWTRWAYNALLQDIQAARLRQEPESRLDLIFCRHSR</sequence>
<evidence type="ECO:0000313" key="2">
    <source>
        <dbReference type="EMBL" id="KAJ1122621.1"/>
    </source>
</evidence>
<reference evidence="2" key="1">
    <citation type="journal article" date="2022" name="bioRxiv">
        <title>Sequencing and chromosome-scale assembly of the giantPleurodeles waltlgenome.</title>
        <authorList>
            <person name="Brown T."/>
            <person name="Elewa A."/>
            <person name="Iarovenko S."/>
            <person name="Subramanian E."/>
            <person name="Araus A.J."/>
            <person name="Petzold A."/>
            <person name="Susuki M."/>
            <person name="Suzuki K.-i.T."/>
            <person name="Hayashi T."/>
            <person name="Toyoda A."/>
            <person name="Oliveira C."/>
            <person name="Osipova E."/>
            <person name="Leigh N.D."/>
            <person name="Simon A."/>
            <person name="Yun M.H."/>
        </authorList>
    </citation>
    <scope>NUCLEOTIDE SEQUENCE</scope>
    <source>
        <strain evidence="2">20211129_DDA</strain>
        <tissue evidence="2">Liver</tissue>
    </source>
</reference>
<proteinExistence type="predicted"/>
<name>A0AAV7P4S1_PLEWA</name>
<keyword evidence="3" id="KW-1185">Reference proteome</keyword>
<dbReference type="EMBL" id="JANPWB010000011">
    <property type="protein sequence ID" value="KAJ1122621.1"/>
    <property type="molecule type" value="Genomic_DNA"/>
</dbReference>
<gene>
    <name evidence="2" type="ORF">NDU88_001106</name>
</gene>